<accession>A0A6G7CGR9</accession>
<dbReference type="SUPFAM" id="SSF159270">
    <property type="entry name" value="YmcC-like"/>
    <property type="match status" value="1"/>
</dbReference>
<evidence type="ECO:0000313" key="2">
    <source>
        <dbReference type="Proteomes" id="UP000503003"/>
    </source>
</evidence>
<dbReference type="Gene3D" id="2.40.360.10">
    <property type="entry name" value="YmcC-like"/>
    <property type="match status" value="1"/>
</dbReference>
<reference evidence="1 2" key="1">
    <citation type="submission" date="2020-02" db="EMBL/GenBank/DDBJ databases">
        <title>A complete genome of a marine bacterium Vibrio sp. ZWAL4003 isolated from the mangrove sediment with the ability to degrade polysaccharides.</title>
        <authorList>
            <person name="Wu J."/>
            <person name="Qu W."/>
            <person name="Zeng R."/>
        </authorList>
    </citation>
    <scope>NUCLEOTIDE SEQUENCE [LARGE SCALE GENOMIC DNA]</scope>
    <source>
        <strain evidence="1 2">ZWAL4003</strain>
    </source>
</reference>
<dbReference type="RefSeq" id="WP_165310709.1">
    <property type="nucleotide sequence ID" value="NZ_CP049331.1"/>
</dbReference>
<gene>
    <name evidence="1" type="ORF">G5S32_04405</name>
</gene>
<evidence type="ECO:0000313" key="1">
    <source>
        <dbReference type="EMBL" id="QIH41274.1"/>
    </source>
</evidence>
<dbReference type="EMBL" id="CP049331">
    <property type="protein sequence ID" value="QIH41274.1"/>
    <property type="molecule type" value="Genomic_DNA"/>
</dbReference>
<dbReference type="Proteomes" id="UP000503003">
    <property type="component" value="Chromosome 1"/>
</dbReference>
<dbReference type="InterPro" id="IPR021308">
    <property type="entry name" value="GfcB"/>
</dbReference>
<dbReference type="Pfam" id="PF11102">
    <property type="entry name" value="YjbF"/>
    <property type="match status" value="1"/>
</dbReference>
<proteinExistence type="predicted"/>
<keyword evidence="2" id="KW-1185">Reference proteome</keyword>
<sequence length="230" mass="25368">MLLQRTFITVFTAISVLTGCSNNIKQATDSVVEYFSLPSDVELSDKADQIPYASILAKLDDFPSSLLILGAIEESTANQPSYLKWISSDKEMLVTQNGRLVKTVNLAQGNLLAISSTQTDPLSIGLHHVSTPKQWDFLISWQPGYHINYQAHSSFEARGEQLKLLPNGQTLSLLYFVETITIPALSSTYHNEYWLSPTSGEVISTKQHIAPKLHTLSLSVAKPFGSQEGL</sequence>
<dbReference type="KEGG" id="vzi:G5S32_04405"/>
<keyword evidence="1" id="KW-0449">Lipoprotein</keyword>
<dbReference type="PROSITE" id="PS51257">
    <property type="entry name" value="PROKAR_LIPOPROTEIN"/>
    <property type="match status" value="1"/>
</dbReference>
<name>A0A6G7CGR9_9VIBR</name>
<organism evidence="1 2">
    <name type="scientific">Vibrio ziniensis</name>
    <dbReference type="NCBI Taxonomy" id="2711221"/>
    <lineage>
        <taxon>Bacteria</taxon>
        <taxon>Pseudomonadati</taxon>
        <taxon>Pseudomonadota</taxon>
        <taxon>Gammaproteobacteria</taxon>
        <taxon>Vibrionales</taxon>
        <taxon>Vibrionaceae</taxon>
        <taxon>Vibrio</taxon>
    </lineage>
</organism>
<protein>
    <submittedName>
        <fullName evidence="1">YjbF family lipoprotein</fullName>
    </submittedName>
</protein>
<dbReference type="AlphaFoldDB" id="A0A6G7CGR9"/>
<dbReference type="InterPro" id="IPR023373">
    <property type="entry name" value="YmcC_sf"/>
</dbReference>